<dbReference type="InterPro" id="IPR050574">
    <property type="entry name" value="HPF/YfiA_ribosome-assoc"/>
</dbReference>
<dbReference type="InterPro" id="IPR003489">
    <property type="entry name" value="RHF/RaiA"/>
</dbReference>
<dbReference type="PANTHER" id="PTHR33231:SF1">
    <property type="entry name" value="30S RIBOSOMAL PROTEIN"/>
    <property type="match status" value="1"/>
</dbReference>
<dbReference type="AlphaFoldDB" id="X0VHD3"/>
<dbReference type="GO" id="GO:0043024">
    <property type="term" value="F:ribosomal small subunit binding"/>
    <property type="evidence" value="ECO:0007669"/>
    <property type="project" value="TreeGrafter"/>
</dbReference>
<dbReference type="SUPFAM" id="SSF69754">
    <property type="entry name" value="Ribosome binding protein Y (YfiA homologue)"/>
    <property type="match status" value="1"/>
</dbReference>
<dbReference type="NCBIfam" id="TIGR00741">
    <property type="entry name" value="yfiA"/>
    <property type="match status" value="1"/>
</dbReference>
<dbReference type="Pfam" id="PF02482">
    <property type="entry name" value="Ribosomal_S30AE"/>
    <property type="match status" value="1"/>
</dbReference>
<evidence type="ECO:0008006" key="3">
    <source>
        <dbReference type="Google" id="ProtNLM"/>
    </source>
</evidence>
<proteinExistence type="predicted"/>
<dbReference type="InterPro" id="IPR036567">
    <property type="entry name" value="RHF-like"/>
</dbReference>
<dbReference type="Gene3D" id="3.30.160.100">
    <property type="entry name" value="Ribosome hibernation promotion factor-like"/>
    <property type="match status" value="1"/>
</dbReference>
<protein>
    <recommendedName>
        <fullName evidence="3">Sigma 54 modulation/S30EA ribosomal protein C-terminal domain-containing protein</fullName>
    </recommendedName>
</protein>
<dbReference type="EMBL" id="BARS01027318">
    <property type="protein sequence ID" value="GAG10602.1"/>
    <property type="molecule type" value="Genomic_DNA"/>
</dbReference>
<dbReference type="PANTHER" id="PTHR33231">
    <property type="entry name" value="30S RIBOSOMAL PROTEIN"/>
    <property type="match status" value="1"/>
</dbReference>
<dbReference type="GO" id="GO:0022627">
    <property type="term" value="C:cytosolic small ribosomal subunit"/>
    <property type="evidence" value="ECO:0007669"/>
    <property type="project" value="TreeGrafter"/>
</dbReference>
<reference evidence="2" key="1">
    <citation type="journal article" date="2014" name="Front. Microbiol.">
        <title>High frequency of phylogenetically diverse reductive dehalogenase-homologous genes in deep subseafloor sedimentary metagenomes.</title>
        <authorList>
            <person name="Kawai M."/>
            <person name="Futagami T."/>
            <person name="Toyoda A."/>
            <person name="Takaki Y."/>
            <person name="Nishi S."/>
            <person name="Hori S."/>
            <person name="Arai W."/>
            <person name="Tsubouchi T."/>
            <person name="Morono Y."/>
            <person name="Uchiyama I."/>
            <person name="Ito T."/>
            <person name="Fujiyama A."/>
            <person name="Inagaki F."/>
            <person name="Takami H."/>
        </authorList>
    </citation>
    <scope>NUCLEOTIDE SEQUENCE</scope>
    <source>
        <strain evidence="2">Expedition CK06-06</strain>
    </source>
</reference>
<evidence type="ECO:0000313" key="2">
    <source>
        <dbReference type="EMBL" id="GAG10602.1"/>
    </source>
</evidence>
<name>X0VHD3_9ZZZZ</name>
<gene>
    <name evidence="2" type="ORF">S01H1_42924</name>
</gene>
<evidence type="ECO:0000256" key="1">
    <source>
        <dbReference type="ARBA" id="ARBA00022845"/>
    </source>
</evidence>
<keyword evidence="1" id="KW-0810">Translation regulation</keyword>
<accession>X0VHD3</accession>
<organism evidence="2">
    <name type="scientific">marine sediment metagenome</name>
    <dbReference type="NCBI Taxonomy" id="412755"/>
    <lineage>
        <taxon>unclassified sequences</taxon>
        <taxon>metagenomes</taxon>
        <taxon>ecological metagenomes</taxon>
    </lineage>
</organism>
<dbReference type="CDD" id="cd00552">
    <property type="entry name" value="RaiA"/>
    <property type="match status" value="1"/>
</dbReference>
<dbReference type="GO" id="GO:0045900">
    <property type="term" value="P:negative regulation of translational elongation"/>
    <property type="evidence" value="ECO:0007669"/>
    <property type="project" value="TreeGrafter"/>
</dbReference>
<sequence length="106" mass="11999">MLFTITGKHIEITEAIKTHAEEKTSKLPRYYSSINQIEVIIEEAPGDNVSVEIIARAKHSNIFIVTEIGDDAYKCIDIAVHKLERQLKRKKTKERNNKHVGGSGLQ</sequence>
<comment type="caution">
    <text evidence="2">The sequence shown here is derived from an EMBL/GenBank/DDBJ whole genome shotgun (WGS) entry which is preliminary data.</text>
</comment>